<dbReference type="GO" id="GO:0004114">
    <property type="term" value="F:3',5'-cyclic-nucleotide phosphodiesterase activity"/>
    <property type="evidence" value="ECO:0007669"/>
    <property type="project" value="InterPro"/>
</dbReference>
<protein>
    <recommendedName>
        <fullName evidence="2">PDEase domain-containing protein</fullName>
    </recommendedName>
</protein>
<evidence type="ECO:0000259" key="2">
    <source>
        <dbReference type="PROSITE" id="PS51845"/>
    </source>
</evidence>
<sequence>MGDFFLKGLWYTWLAMIEKNVIKRFQILEELLQELNKLKENYQDLLEGDATYQQLQEESTKFREESKEKRQKVKSNETLIHLEEEMKIIKDDIKDNRQVLAQELADYYKESGLMEITGEDGVTRKFAFSVRITEEKE</sequence>
<feature type="coiled-coil region" evidence="1">
    <location>
        <begin position="25"/>
        <end position="110"/>
    </location>
</feature>
<dbReference type="PROSITE" id="PS51845">
    <property type="entry name" value="PDEASE_I_2"/>
    <property type="match status" value="1"/>
</dbReference>
<evidence type="ECO:0000313" key="4">
    <source>
        <dbReference type="Proteomes" id="UP000176614"/>
    </source>
</evidence>
<gene>
    <name evidence="3" type="ORF">A2264_03890</name>
</gene>
<dbReference type="AlphaFoldDB" id="A0A1F4W0U8"/>
<evidence type="ECO:0000313" key="3">
    <source>
        <dbReference type="EMBL" id="OGC63052.1"/>
    </source>
</evidence>
<dbReference type="Proteomes" id="UP000176614">
    <property type="component" value="Unassembled WGS sequence"/>
</dbReference>
<reference evidence="3 4" key="1">
    <citation type="journal article" date="2016" name="Nat. Commun.">
        <title>Thousands of microbial genomes shed light on interconnected biogeochemical processes in an aquifer system.</title>
        <authorList>
            <person name="Anantharaman K."/>
            <person name="Brown C.T."/>
            <person name="Hug L.A."/>
            <person name="Sharon I."/>
            <person name="Castelle C.J."/>
            <person name="Probst A.J."/>
            <person name="Thomas B.C."/>
            <person name="Singh A."/>
            <person name="Wilkins M.J."/>
            <person name="Karaoz U."/>
            <person name="Brodie E.L."/>
            <person name="Williams K.H."/>
            <person name="Hubbard S.S."/>
            <person name="Banfield J.F."/>
        </authorList>
    </citation>
    <scope>NUCLEOTIDE SEQUENCE [LARGE SCALE GENOMIC DNA]</scope>
</reference>
<dbReference type="InterPro" id="IPR002073">
    <property type="entry name" value="PDEase_catalytic_dom"/>
</dbReference>
<name>A0A1F4W0U8_UNCKA</name>
<feature type="domain" description="PDEase" evidence="2">
    <location>
        <begin position="1"/>
        <end position="49"/>
    </location>
</feature>
<dbReference type="GO" id="GO:0007165">
    <property type="term" value="P:signal transduction"/>
    <property type="evidence" value="ECO:0007669"/>
    <property type="project" value="InterPro"/>
</dbReference>
<keyword evidence="1" id="KW-0175">Coiled coil</keyword>
<comment type="caution">
    <text evidence="3">The sequence shown here is derived from an EMBL/GenBank/DDBJ whole genome shotgun (WGS) entry which is preliminary data.</text>
</comment>
<proteinExistence type="predicted"/>
<dbReference type="EMBL" id="MEVT01000009">
    <property type="protein sequence ID" value="OGC63052.1"/>
    <property type="molecule type" value="Genomic_DNA"/>
</dbReference>
<organism evidence="3 4">
    <name type="scientific">candidate division WWE3 bacterium RIFOXYA2_FULL_46_9</name>
    <dbReference type="NCBI Taxonomy" id="1802636"/>
    <lineage>
        <taxon>Bacteria</taxon>
        <taxon>Katanobacteria</taxon>
    </lineage>
</organism>
<evidence type="ECO:0000256" key="1">
    <source>
        <dbReference type="SAM" id="Coils"/>
    </source>
</evidence>
<accession>A0A1F4W0U8</accession>